<dbReference type="Proteomes" id="UP000010862">
    <property type="component" value="Chromosome 2"/>
</dbReference>
<dbReference type="PROSITE" id="PS51257">
    <property type="entry name" value="PROKAR_LIPOPROTEIN"/>
    <property type="match status" value="1"/>
</dbReference>
<dbReference type="PATRIC" id="fig|908937.9.peg.2308"/>
<proteinExistence type="predicted"/>
<evidence type="ECO:0000313" key="2">
    <source>
        <dbReference type="EMBL" id="AGB29449.1"/>
    </source>
</evidence>
<dbReference type="STRING" id="908937.Prede_2176"/>
<evidence type="ECO:0000256" key="1">
    <source>
        <dbReference type="SAM" id="SignalP"/>
    </source>
</evidence>
<reference evidence="2" key="2">
    <citation type="submission" date="2012-02" db="EMBL/GenBank/DDBJ databases">
        <title>Complete sequence of chromosome 2 of Prevotella dentalis DSM 3688.</title>
        <authorList>
            <consortium name="US DOE Joint Genome Institute (JGI-PGF)"/>
            <person name="Lucas S."/>
            <person name="Copeland A."/>
            <person name="Lapidus A."/>
            <person name="Glavina del Rio T."/>
            <person name="Dalin E."/>
            <person name="Tice H."/>
            <person name="Bruce D."/>
            <person name="Goodwin L."/>
            <person name="Pitluck S."/>
            <person name="Peters L."/>
            <person name="Mikhailova N."/>
            <person name="Chertkov O."/>
            <person name="Kyrpides N."/>
            <person name="Mavromatis K."/>
            <person name="Ivanova N."/>
            <person name="Brettin T."/>
            <person name="Detter J.C."/>
            <person name="Han C."/>
            <person name="Larimer F."/>
            <person name="Land M."/>
            <person name="Hauser L."/>
            <person name="Markowitz V."/>
            <person name="Cheng J.-F."/>
            <person name="Hugenholtz P."/>
            <person name="Woyke T."/>
            <person name="Wu D."/>
            <person name="Gronow S."/>
            <person name="Wellnitz S."/>
            <person name="Brambilla E."/>
            <person name="Klenk H.-P."/>
            <person name="Eisen J.A."/>
        </authorList>
    </citation>
    <scope>NUCLEOTIDE SEQUENCE</scope>
    <source>
        <strain evidence="2">DSM 3688</strain>
    </source>
</reference>
<name>F9D682_PREDD</name>
<keyword evidence="5" id="KW-1185">Reference proteome</keyword>
<dbReference type="eggNOG" id="ENOG502Z9IJ">
    <property type="taxonomic scope" value="Bacteria"/>
</dbReference>
<feature type="chain" id="PRO_5007914525" description="Lipoprotein" evidence="1">
    <location>
        <begin position="24"/>
        <end position="328"/>
    </location>
</feature>
<feature type="signal peptide" evidence="1">
    <location>
        <begin position="1"/>
        <end position="23"/>
    </location>
</feature>
<dbReference type="AlphaFoldDB" id="F9D682"/>
<dbReference type="KEGG" id="pdt:Prede_2176"/>
<dbReference type="EMBL" id="CP003369">
    <property type="protein sequence ID" value="AGB29449.1"/>
    <property type="molecule type" value="Genomic_DNA"/>
</dbReference>
<dbReference type="OrthoDB" id="1062282at2"/>
<evidence type="ECO:0008006" key="6">
    <source>
        <dbReference type="Google" id="ProtNLM"/>
    </source>
</evidence>
<evidence type="ECO:0000313" key="4">
    <source>
        <dbReference type="Proteomes" id="UP000007820"/>
    </source>
</evidence>
<dbReference type="RefSeq" id="WP_005847322.1">
    <property type="nucleotide sequence ID" value="NC_019968.1"/>
</dbReference>
<organism evidence="3 4">
    <name type="scientific">Prevotella dentalis (strain ATCC 49559 / DSM 3688 / JCM 13448 / NCTC 12043 / ES 2772)</name>
    <name type="common">Mitsuokella dentalis</name>
    <dbReference type="NCBI Taxonomy" id="908937"/>
    <lineage>
        <taxon>Bacteria</taxon>
        <taxon>Pseudomonadati</taxon>
        <taxon>Bacteroidota</taxon>
        <taxon>Bacteroidia</taxon>
        <taxon>Bacteroidales</taxon>
        <taxon>Prevotellaceae</taxon>
        <taxon>Prevotella</taxon>
    </lineage>
</organism>
<evidence type="ECO:0000313" key="3">
    <source>
        <dbReference type="EMBL" id="EGQ12477.1"/>
    </source>
</evidence>
<keyword evidence="1" id="KW-0732">Signal</keyword>
<dbReference type="HOGENOM" id="CLU_846927_0_0_10"/>
<evidence type="ECO:0000313" key="5">
    <source>
        <dbReference type="Proteomes" id="UP000010862"/>
    </source>
</evidence>
<reference evidence="3 4" key="1">
    <citation type="submission" date="2011-04" db="EMBL/GenBank/DDBJ databases">
        <authorList>
            <person name="Muzny D."/>
            <person name="Qin X."/>
            <person name="Deng J."/>
            <person name="Jiang H."/>
            <person name="Liu Y."/>
            <person name="Qu J."/>
            <person name="Song X.-Z."/>
            <person name="Zhang L."/>
            <person name="Thornton R."/>
            <person name="Coyle M."/>
            <person name="Francisco L."/>
            <person name="Jackson L."/>
            <person name="Javaid M."/>
            <person name="Korchina V."/>
            <person name="Kovar C."/>
            <person name="Mata R."/>
            <person name="Mathew T."/>
            <person name="Ngo R."/>
            <person name="Nguyen L."/>
            <person name="Nguyen N."/>
            <person name="Okwuonu G."/>
            <person name="Ongeri F."/>
            <person name="Pham C."/>
            <person name="Simmons D."/>
            <person name="Wilczek-Boney K."/>
            <person name="Hale W."/>
            <person name="Jakkamsetti A."/>
            <person name="Pham P."/>
            <person name="Ruth R."/>
            <person name="San Lucas F."/>
            <person name="Warren J."/>
            <person name="Zhang J."/>
            <person name="Zhao Z."/>
            <person name="Zhou C."/>
            <person name="Zhu D."/>
            <person name="Lee S."/>
            <person name="Bess C."/>
            <person name="Blankenburg K."/>
            <person name="Forbes L."/>
            <person name="Fu Q."/>
            <person name="Gubbala S."/>
            <person name="Hirani K."/>
            <person name="Jayaseelan J.C."/>
            <person name="Lara F."/>
            <person name="Munidasa M."/>
            <person name="Palculict T."/>
            <person name="Patil S."/>
            <person name="Pu L.-L."/>
            <person name="Saada N."/>
            <person name="Tang L."/>
            <person name="Weissenberger G."/>
            <person name="Zhu Y."/>
            <person name="Hemphill L."/>
            <person name="Shang Y."/>
            <person name="Youmans B."/>
            <person name="Ayvaz T."/>
            <person name="Ross M."/>
            <person name="Santibanez J."/>
            <person name="Aqrawi P."/>
            <person name="Gross S."/>
            <person name="Joshi V."/>
            <person name="Fowler G."/>
            <person name="Nazareth L."/>
            <person name="Reid J."/>
            <person name="Worley K."/>
            <person name="Petrosino J."/>
            <person name="Highlander S."/>
            <person name="Gibbs R."/>
        </authorList>
    </citation>
    <scope>NUCLEOTIDE SEQUENCE [LARGE SCALE GENOMIC DNA]</scope>
    <source>
        <strain evidence="3 4">DSM 3688</strain>
    </source>
</reference>
<sequence length="328" mass="35174">MKKIYTVLLALSTALAFTGCSESNDPFFTATEDDAPRILNTDLPEMSGGQPSNLPSIDRDQNFTFTAIVTPTQYTTVSWYIDGEKTSEGTTIDMPLLAGDYNVKIVATTTKGKETSRSCTLSVLPLDTDPSLSSDAKSRWLNPGQKATLPGSHIQDVTGLYVGSQKVADLANSGSALSFTVPELPEGDYKLVVETAAGKFGVGKAKVTNEPYVEPGGGETVLWQGDLSINWGEANVAVGAEALASAPVGSKICVYYELVEAEYHAFRITTPQWGDNSEDQLVPQFDLTADTPNPYVFDYTEACKALVDGRGGMLIVGFGYKVTKVTFK</sequence>
<dbReference type="EMBL" id="AFPW01000041">
    <property type="protein sequence ID" value="EGQ12477.1"/>
    <property type="molecule type" value="Genomic_DNA"/>
</dbReference>
<gene>
    <name evidence="2" type="ordered locus">Prede_2176</name>
    <name evidence="3" type="ORF">HMPREF9136_2360</name>
</gene>
<protein>
    <recommendedName>
        <fullName evidence="6">Lipoprotein</fullName>
    </recommendedName>
</protein>
<accession>F9D682</accession>
<dbReference type="Proteomes" id="UP000007820">
    <property type="component" value="Unassembled WGS sequence"/>
</dbReference>